<comment type="caution">
    <text evidence="1">The sequence shown here is derived from an EMBL/GenBank/DDBJ whole genome shotgun (WGS) entry which is preliminary data.</text>
</comment>
<organism evidence="1 2">
    <name type="scientific">Caballeronia sordidicola</name>
    <name type="common">Burkholderia sordidicola</name>
    <dbReference type="NCBI Taxonomy" id="196367"/>
    <lineage>
        <taxon>Bacteria</taxon>
        <taxon>Pseudomonadati</taxon>
        <taxon>Pseudomonadota</taxon>
        <taxon>Betaproteobacteria</taxon>
        <taxon>Burkholderiales</taxon>
        <taxon>Burkholderiaceae</taxon>
        <taxon>Caballeronia</taxon>
    </lineage>
</organism>
<dbReference type="EMBL" id="NBTZ01000115">
    <property type="protein sequence ID" value="OTP69503.1"/>
    <property type="molecule type" value="Genomic_DNA"/>
</dbReference>
<dbReference type="Proteomes" id="UP000195221">
    <property type="component" value="Unassembled WGS sequence"/>
</dbReference>
<sequence>MPDRRDFVQQAKVGSDEANTFRCHAVTLEIKTRRFPDGSQARLPVSGLQHIEKLTYY</sequence>
<evidence type="ECO:0000313" key="1">
    <source>
        <dbReference type="EMBL" id="OTP69503.1"/>
    </source>
</evidence>
<name>A0A242MFJ1_CABSO</name>
<accession>A0A242MFJ1</accession>
<gene>
    <name evidence="1" type="ORF">PAMC26577_31160</name>
</gene>
<evidence type="ECO:0000313" key="2">
    <source>
        <dbReference type="Proteomes" id="UP000195221"/>
    </source>
</evidence>
<protein>
    <submittedName>
        <fullName evidence="1">Uncharacterized protein</fullName>
    </submittedName>
</protein>
<reference evidence="1 2" key="1">
    <citation type="submission" date="2017-03" db="EMBL/GenBank/DDBJ databases">
        <title>Genome analysis of strain PAMC 26577.</title>
        <authorList>
            <person name="Oh H.-M."/>
            <person name="Yang J.-A."/>
        </authorList>
    </citation>
    <scope>NUCLEOTIDE SEQUENCE [LARGE SCALE GENOMIC DNA]</scope>
    <source>
        <strain evidence="1 2">PAMC 26577</strain>
    </source>
</reference>
<proteinExistence type="predicted"/>
<dbReference type="AlphaFoldDB" id="A0A242MFJ1"/>